<organism evidence="1 2">
    <name type="scientific">Limosilactobacillus fermentum</name>
    <name type="common">Lactobacillus fermentum</name>
    <dbReference type="NCBI Taxonomy" id="1613"/>
    <lineage>
        <taxon>Bacteria</taxon>
        <taxon>Bacillati</taxon>
        <taxon>Bacillota</taxon>
        <taxon>Bacilli</taxon>
        <taxon>Lactobacillales</taxon>
        <taxon>Lactobacillaceae</taxon>
        <taxon>Limosilactobacillus</taxon>
    </lineage>
</organism>
<dbReference type="Proteomes" id="UP000503169">
    <property type="component" value="Chromosome"/>
</dbReference>
<dbReference type="AlphaFoldDB" id="A0AAJ4GEQ9"/>
<dbReference type="EMBL" id="CP050919">
    <property type="protein sequence ID" value="QIX58972.1"/>
    <property type="molecule type" value="Genomic_DNA"/>
</dbReference>
<protein>
    <submittedName>
        <fullName evidence="1">Uncharacterized protein</fullName>
    </submittedName>
</protein>
<evidence type="ECO:0000313" key="2">
    <source>
        <dbReference type="Proteomes" id="UP000503169"/>
    </source>
</evidence>
<sequence length="149" mass="18328">MTDFLTTELLDAIEAKFSAEKENRQLSWLERSRYKLEVMKFRDALRRSEQQVQAEHLKRRREHEQKFISIRKIMMCQRNQTWEEITQDFRRQYASIPPDDEEAKAEFKLMLYNKYYFSPTLIGNIVNQSPKTIWLWLEEWAFENEQLKR</sequence>
<gene>
    <name evidence="1" type="ORF">HCY95_01411</name>
</gene>
<accession>A0AAJ4GEQ9</accession>
<name>A0AAJ4GEQ9_LIMFE</name>
<reference evidence="1 2" key="1">
    <citation type="submission" date="2020-04" db="EMBL/GenBank/DDBJ databases">
        <title>Novel strain L. Fermentum HFD1 producer antibacterial peptides.</title>
        <authorList>
            <person name="Ozhegov G.D."/>
            <person name="Pavlova A.S."/>
            <person name="Zhuravleva D.E."/>
            <person name="Gogoleva N.V."/>
            <person name="Shagimardanova E.I."/>
            <person name="Markelova M.I."/>
            <person name="Yarullina D.R."/>
            <person name="Kayumov A.R."/>
        </authorList>
    </citation>
    <scope>NUCLEOTIDE SEQUENCE [LARGE SCALE GENOMIC DNA]</scope>
    <source>
        <strain evidence="1 2">HFD1</strain>
    </source>
</reference>
<proteinExistence type="predicted"/>
<dbReference type="RefSeq" id="WP_114684078.1">
    <property type="nucleotide sequence ID" value="NZ_CP050919.1"/>
</dbReference>
<evidence type="ECO:0000313" key="1">
    <source>
        <dbReference type="EMBL" id="QIX58972.1"/>
    </source>
</evidence>